<dbReference type="Proteomes" id="UP000237347">
    <property type="component" value="Unassembled WGS sequence"/>
</dbReference>
<evidence type="ECO:0000256" key="2">
    <source>
        <dbReference type="ARBA" id="ARBA00010186"/>
    </source>
</evidence>
<reference evidence="6 7" key="1">
    <citation type="journal article" date="2018" name="Sci. Data">
        <title>The draft genome sequence of cork oak.</title>
        <authorList>
            <person name="Ramos A.M."/>
            <person name="Usie A."/>
            <person name="Barbosa P."/>
            <person name="Barros P.M."/>
            <person name="Capote T."/>
            <person name="Chaves I."/>
            <person name="Simoes F."/>
            <person name="Abreu I."/>
            <person name="Carrasquinho I."/>
            <person name="Faro C."/>
            <person name="Guimaraes J.B."/>
            <person name="Mendonca D."/>
            <person name="Nobrega F."/>
            <person name="Rodrigues L."/>
            <person name="Saibo N.J.M."/>
            <person name="Varela M.C."/>
            <person name="Egas C."/>
            <person name="Matos J."/>
            <person name="Miguel C.M."/>
            <person name="Oliveira M.M."/>
            <person name="Ricardo C.P."/>
            <person name="Goncalves S."/>
        </authorList>
    </citation>
    <scope>NUCLEOTIDE SEQUENCE [LARGE SCALE GENOMIC DNA]</scope>
    <source>
        <strain evidence="7">cv. HL8</strain>
    </source>
</reference>
<dbReference type="GO" id="GO:0016973">
    <property type="term" value="P:poly(A)+ mRNA export from nucleus"/>
    <property type="evidence" value="ECO:0007669"/>
    <property type="project" value="TreeGrafter"/>
</dbReference>
<comment type="similarity">
    <text evidence="2 4">Belongs to the nucleoporin interacting component (NIC) family.</text>
</comment>
<name>A0AAW0KPR2_QUESU</name>
<protein>
    <recommendedName>
        <fullName evidence="4">Nuclear pore protein</fullName>
    </recommendedName>
</protein>
<feature type="region of interest" description="Disordered" evidence="5">
    <location>
        <begin position="103"/>
        <end position="127"/>
    </location>
</feature>
<dbReference type="GO" id="GO:0017056">
    <property type="term" value="F:structural constituent of nuclear pore"/>
    <property type="evidence" value="ECO:0007669"/>
    <property type="project" value="InterPro"/>
</dbReference>
<keyword evidence="7" id="KW-1185">Reference proteome</keyword>
<keyword evidence="4" id="KW-0906">Nuclear pore complex</keyword>
<evidence type="ECO:0000256" key="1">
    <source>
        <dbReference type="ARBA" id="ARBA00004259"/>
    </source>
</evidence>
<keyword evidence="4" id="KW-0509">mRNA transport</keyword>
<dbReference type="InterPro" id="IPR007231">
    <property type="entry name" value="Nucleoporin_int_Nup93/Nic96"/>
</dbReference>
<dbReference type="PANTHER" id="PTHR11225">
    <property type="entry name" value="NUCLEAR PORE COMPLEX PROTEIN NUP93 NUCLEOPORIN NUP93 DEAD EYE PROTEIN"/>
    <property type="match status" value="1"/>
</dbReference>
<sequence>MRNLDQLEALSKKLKAKTLRTEAPSQSIAATRLLAREGINAEQLARDLKSFELKTTFEDVFPAEATSVEEYLQQEDWQKEKRDFLQSLSRISTLPRTNMIDTSTGATHPGQMVSIASSPQRSSGPSSMDLVPLANKPIIEKKASVYAVVVKNLNNARERGLPFKPATAFKGAYESLGLEGSSGKSVNLQKIWHLIQMLMGEDSTVQQNVSKKMSLVIGARRHLEWGHEKYIMDTIQSHPAQAALGGVVGNLERVRAFLRIRLRDYGVLDFDAGDARRQPPVDTTWQQVLDTSICIL</sequence>
<keyword evidence="4" id="KW-0813">Transport</keyword>
<dbReference type="Pfam" id="PF04097">
    <property type="entry name" value="Nic96"/>
    <property type="match status" value="1"/>
</dbReference>
<keyword evidence="4" id="KW-0811">Translocation</keyword>
<keyword evidence="4" id="KW-0653">Protein transport</keyword>
<comment type="subcellular location">
    <subcellularLocation>
        <location evidence="1">Nucleus envelope</location>
    </subcellularLocation>
    <subcellularLocation>
        <location evidence="4">Nucleus</location>
        <location evidence="4">Nuclear pore complex</location>
    </subcellularLocation>
</comment>
<evidence type="ECO:0000256" key="4">
    <source>
        <dbReference type="RuleBase" id="RU364035"/>
    </source>
</evidence>
<dbReference type="AlphaFoldDB" id="A0AAW0KPR2"/>
<organism evidence="6 7">
    <name type="scientific">Quercus suber</name>
    <name type="common">Cork oak</name>
    <dbReference type="NCBI Taxonomy" id="58331"/>
    <lineage>
        <taxon>Eukaryota</taxon>
        <taxon>Viridiplantae</taxon>
        <taxon>Streptophyta</taxon>
        <taxon>Embryophyta</taxon>
        <taxon>Tracheophyta</taxon>
        <taxon>Spermatophyta</taxon>
        <taxon>Magnoliopsida</taxon>
        <taxon>eudicotyledons</taxon>
        <taxon>Gunneridae</taxon>
        <taxon>Pentapetalae</taxon>
        <taxon>rosids</taxon>
        <taxon>fabids</taxon>
        <taxon>Fagales</taxon>
        <taxon>Fagaceae</taxon>
        <taxon>Quercus</taxon>
    </lineage>
</organism>
<dbReference type="GO" id="GO:0005643">
    <property type="term" value="C:nuclear pore"/>
    <property type="evidence" value="ECO:0007669"/>
    <property type="project" value="UniProtKB-SubCell"/>
</dbReference>
<dbReference type="GO" id="GO:0006606">
    <property type="term" value="P:protein import into nucleus"/>
    <property type="evidence" value="ECO:0007669"/>
    <property type="project" value="TreeGrafter"/>
</dbReference>
<proteinExistence type="inferred from homology"/>
<keyword evidence="3 4" id="KW-0539">Nucleus</keyword>
<feature type="compositionally biased region" description="Low complexity" evidence="5">
    <location>
        <begin position="114"/>
        <end position="127"/>
    </location>
</feature>
<evidence type="ECO:0000256" key="3">
    <source>
        <dbReference type="ARBA" id="ARBA00023242"/>
    </source>
</evidence>
<evidence type="ECO:0000256" key="5">
    <source>
        <dbReference type="SAM" id="MobiDB-lite"/>
    </source>
</evidence>
<gene>
    <name evidence="6" type="primary">NUP93A_1</name>
    <name evidence="6" type="ORF">CFP56_015511</name>
</gene>
<evidence type="ECO:0000313" key="7">
    <source>
        <dbReference type="Proteomes" id="UP000237347"/>
    </source>
</evidence>
<dbReference type="PANTHER" id="PTHR11225:SF4">
    <property type="entry name" value="NUCLEAR PORE COMPLEX PROTEIN NUP93"/>
    <property type="match status" value="1"/>
</dbReference>
<dbReference type="EMBL" id="PKMF04000243">
    <property type="protein sequence ID" value="KAK7841352.1"/>
    <property type="molecule type" value="Genomic_DNA"/>
</dbReference>
<keyword evidence="4" id="KW-0472">Membrane</keyword>
<evidence type="ECO:0000313" key="6">
    <source>
        <dbReference type="EMBL" id="KAK7841352.1"/>
    </source>
</evidence>
<comment type="caution">
    <text evidence="6">The sequence shown here is derived from an EMBL/GenBank/DDBJ whole genome shotgun (WGS) entry which is preliminary data.</text>
</comment>
<accession>A0AAW0KPR2</accession>